<name>A0A4V1C7X1_PYROR</name>
<accession>A0A4V1C7X1</accession>
<protein>
    <submittedName>
        <fullName evidence="2">Uncharacterized protein</fullName>
    </submittedName>
</protein>
<evidence type="ECO:0000313" key="3">
    <source>
        <dbReference type="Proteomes" id="UP000294847"/>
    </source>
</evidence>
<feature type="chain" id="PRO_5020250124" evidence="1">
    <location>
        <begin position="22"/>
        <end position="80"/>
    </location>
</feature>
<sequence>MSLLSLFLALLLHLRLSPLAAKRFSFAKMLQEGISRMAHSAQTLAVRLRGKRSDGEVKGAFNNACSDKSGTVMVNTHACS</sequence>
<dbReference type="EMBL" id="CP034209">
    <property type="protein sequence ID" value="QBZ64868.1"/>
    <property type="molecule type" value="Genomic_DNA"/>
</dbReference>
<evidence type="ECO:0000256" key="1">
    <source>
        <dbReference type="SAM" id="SignalP"/>
    </source>
</evidence>
<dbReference type="Proteomes" id="UP000294847">
    <property type="component" value="Chromosome 6"/>
</dbReference>
<proteinExistence type="predicted"/>
<feature type="signal peptide" evidence="1">
    <location>
        <begin position="1"/>
        <end position="21"/>
    </location>
</feature>
<dbReference type="AlphaFoldDB" id="A0A4V1C7X1"/>
<evidence type="ECO:0000313" key="2">
    <source>
        <dbReference type="EMBL" id="QBZ64868.1"/>
    </source>
</evidence>
<keyword evidence="1" id="KW-0732">Signal</keyword>
<reference evidence="2 3" key="1">
    <citation type="journal article" date="2019" name="Mol. Biol. Evol.">
        <title>Blast fungal genomes show frequent chromosomal changes, gene gains and losses, and effector gene turnover.</title>
        <authorList>
            <person name="Gomez Luciano L.B."/>
            <person name="Jason Tsai I."/>
            <person name="Chuma I."/>
            <person name="Tosa Y."/>
            <person name="Chen Y.H."/>
            <person name="Li J.Y."/>
            <person name="Li M.Y."/>
            <person name="Jade Lu M.Y."/>
            <person name="Nakayashiki H."/>
            <person name="Li W.H."/>
        </authorList>
    </citation>
    <scope>NUCLEOTIDE SEQUENCE [LARGE SCALE GENOMIC DNA]</scope>
    <source>
        <strain evidence="2">MZ5-1-6</strain>
    </source>
</reference>
<organism evidence="2 3">
    <name type="scientific">Pyricularia oryzae</name>
    <name type="common">Rice blast fungus</name>
    <name type="synonym">Magnaporthe oryzae</name>
    <dbReference type="NCBI Taxonomy" id="318829"/>
    <lineage>
        <taxon>Eukaryota</taxon>
        <taxon>Fungi</taxon>
        <taxon>Dikarya</taxon>
        <taxon>Ascomycota</taxon>
        <taxon>Pezizomycotina</taxon>
        <taxon>Sordariomycetes</taxon>
        <taxon>Sordariomycetidae</taxon>
        <taxon>Magnaporthales</taxon>
        <taxon>Pyriculariaceae</taxon>
        <taxon>Pyricularia</taxon>
    </lineage>
</organism>
<gene>
    <name evidence="2" type="ORF">PoMZ_06569</name>
</gene>